<dbReference type="GO" id="GO:0009897">
    <property type="term" value="C:external side of plasma membrane"/>
    <property type="evidence" value="ECO:0007669"/>
    <property type="project" value="TreeGrafter"/>
</dbReference>
<proteinExistence type="predicted"/>
<keyword evidence="1" id="KW-0732">Signal</keyword>
<name>A0A3M7P537_BRAPC</name>
<evidence type="ECO:0000259" key="4">
    <source>
        <dbReference type="PROSITE" id="PS50835"/>
    </source>
</evidence>
<comment type="caution">
    <text evidence="5">The sequence shown here is derived from an EMBL/GenBank/DDBJ whole genome shotgun (WGS) entry which is preliminary data.</text>
</comment>
<dbReference type="Gene3D" id="2.60.40.10">
    <property type="entry name" value="Immunoglobulins"/>
    <property type="match status" value="4"/>
</dbReference>
<reference evidence="5 6" key="1">
    <citation type="journal article" date="2018" name="Sci. Rep.">
        <title>Genomic signatures of local adaptation to the degree of environmental predictability in rotifers.</title>
        <authorList>
            <person name="Franch-Gras L."/>
            <person name="Hahn C."/>
            <person name="Garcia-Roger E.M."/>
            <person name="Carmona M.J."/>
            <person name="Serra M."/>
            <person name="Gomez A."/>
        </authorList>
    </citation>
    <scope>NUCLEOTIDE SEQUENCE [LARGE SCALE GENOMIC DNA]</scope>
    <source>
        <strain evidence="5">HYR1</strain>
    </source>
</reference>
<dbReference type="PANTHER" id="PTHR11481:SF60">
    <property type="entry name" value="IG-LIKE DOMAIN-CONTAINING PROTEIN"/>
    <property type="match status" value="1"/>
</dbReference>
<keyword evidence="2" id="KW-1015">Disulfide bond</keyword>
<dbReference type="Pfam" id="PF13895">
    <property type="entry name" value="Ig_2"/>
    <property type="match status" value="1"/>
</dbReference>
<dbReference type="InterPro" id="IPR050488">
    <property type="entry name" value="Ig_Fc_receptor"/>
</dbReference>
<feature type="domain" description="Ig-like" evidence="4">
    <location>
        <begin position="473"/>
        <end position="550"/>
    </location>
</feature>
<evidence type="ECO:0000313" key="5">
    <source>
        <dbReference type="EMBL" id="RMZ94196.1"/>
    </source>
</evidence>
<keyword evidence="6" id="KW-1185">Reference proteome</keyword>
<organism evidence="5 6">
    <name type="scientific">Brachionus plicatilis</name>
    <name type="common">Marine rotifer</name>
    <name type="synonym">Brachionus muelleri</name>
    <dbReference type="NCBI Taxonomy" id="10195"/>
    <lineage>
        <taxon>Eukaryota</taxon>
        <taxon>Metazoa</taxon>
        <taxon>Spiralia</taxon>
        <taxon>Gnathifera</taxon>
        <taxon>Rotifera</taxon>
        <taxon>Eurotatoria</taxon>
        <taxon>Monogononta</taxon>
        <taxon>Pseudotrocha</taxon>
        <taxon>Ploima</taxon>
        <taxon>Brachionidae</taxon>
        <taxon>Brachionus</taxon>
    </lineage>
</organism>
<dbReference type="STRING" id="10195.A0A3M7P537"/>
<dbReference type="OrthoDB" id="6106100at2759"/>
<dbReference type="InterPro" id="IPR013783">
    <property type="entry name" value="Ig-like_fold"/>
</dbReference>
<evidence type="ECO:0000256" key="2">
    <source>
        <dbReference type="ARBA" id="ARBA00023157"/>
    </source>
</evidence>
<dbReference type="SMART" id="SM00408">
    <property type="entry name" value="IGc2"/>
    <property type="match status" value="3"/>
</dbReference>
<feature type="domain" description="Ig-like" evidence="4">
    <location>
        <begin position="629"/>
        <end position="767"/>
    </location>
</feature>
<evidence type="ECO:0000256" key="3">
    <source>
        <dbReference type="SAM" id="MobiDB-lite"/>
    </source>
</evidence>
<dbReference type="InterPro" id="IPR003599">
    <property type="entry name" value="Ig_sub"/>
</dbReference>
<accession>A0A3M7P537</accession>
<evidence type="ECO:0000313" key="6">
    <source>
        <dbReference type="Proteomes" id="UP000276133"/>
    </source>
</evidence>
<dbReference type="AlphaFoldDB" id="A0A3M7P537"/>
<dbReference type="PANTHER" id="PTHR11481">
    <property type="entry name" value="IMMUNOGLOBULIN FC RECEPTOR"/>
    <property type="match status" value="1"/>
</dbReference>
<dbReference type="Proteomes" id="UP000276133">
    <property type="component" value="Unassembled WGS sequence"/>
</dbReference>
<dbReference type="EMBL" id="REGN01013231">
    <property type="protein sequence ID" value="RMZ94196.1"/>
    <property type="molecule type" value="Genomic_DNA"/>
</dbReference>
<feature type="region of interest" description="Disordered" evidence="3">
    <location>
        <begin position="138"/>
        <end position="162"/>
    </location>
</feature>
<evidence type="ECO:0000256" key="1">
    <source>
        <dbReference type="ARBA" id="ARBA00022729"/>
    </source>
</evidence>
<dbReference type="SMART" id="SM00409">
    <property type="entry name" value="IG"/>
    <property type="match status" value="4"/>
</dbReference>
<gene>
    <name evidence="5" type="ORF">BpHYR1_013626</name>
</gene>
<dbReference type="InterPro" id="IPR003598">
    <property type="entry name" value="Ig_sub2"/>
</dbReference>
<dbReference type="PROSITE" id="PS50835">
    <property type="entry name" value="IG_LIKE"/>
    <property type="match status" value="2"/>
</dbReference>
<dbReference type="InterPro" id="IPR007110">
    <property type="entry name" value="Ig-like_dom"/>
</dbReference>
<dbReference type="SUPFAM" id="SSF48726">
    <property type="entry name" value="Immunoglobulin"/>
    <property type="match status" value="4"/>
</dbReference>
<sequence length="870" mass="100959">MNIKNQKFNLSWFDGTVFEQWQALVVNFNCMKYRNIHSMAKFKSRIFSISFILILFLKVKFSESGKGFDDKIFDLLEKYNLTDHHDYYGKTESAVVQNENLNEEQNKDYTDTIIEMFGNMETESNSTLENQAINQTDPEDTFENENTNESSEHSLDQTHQPKNMTLEYWDQVFSENIQTEVTNESMIYEQDLSHNNSNIYSNESNVTEEVDRSEFNLNSGNQIKNETNSEVDFEDENIKETSSFNSTNEPDDVAFGSDLDNLEPIVIENNQTKIKNESWIYEPNISQNDSYINSNEQNITEKLDNSENFDQNTTDLYFNFSVTDPTHLMENFTSQNLTENVTEFETFEYKPTSTSFHWISSEDIENKTIDTIDVNFLNAKESINIEQDESITLSCASISRSMTSIYSIIYRDQTFLKYSNSSFLEFDIKNAQEHDQGVYTCFSFSSDGKFYNSSSIQVEVLKKKINFNVELKPSETFIRIKEGDDLNLDCFFDSNSAATITFYKNKEFLSSTKNNSLSIRIKKFSTIDQGEYLCQASSSDYQNFEYKAIKVLVENSDQVYAKENEKFVLNCSGNPTAAQWFKIDSSEKLTQISTKGLLIFDSLKIDDSGNYECQVAENSVQKIKLIVQPSFDKAIQFKNELHKKKIKARLGETLHQICTIQATGNDVKISWLKKDLQTLEPNERISIDTRVLSGEETRLISILKIKELRDEDFAFKIDVSFSEEVKKLEINESFEFNCSISNQIGQYNLVLYKNNYVIKTSKTKTISYKIEKAGLSDVGLYECKGYDFSDSFEIEEKSFKIDIINSHEMFIAKGSNFSLQCKEPQWKRIDQNKKHKFEYPKFLFYLKFTKHKILQLTHSKDAKALNKKCQ</sequence>
<protein>
    <submittedName>
        <fullName evidence="5">Basement membrane-specific heparan sulfate proteoglycan core-like</fullName>
    </submittedName>
</protein>
<dbReference type="InterPro" id="IPR036179">
    <property type="entry name" value="Ig-like_dom_sf"/>
</dbReference>